<keyword evidence="2" id="KW-0378">Hydrolase</keyword>
<evidence type="ECO:0000313" key="2">
    <source>
        <dbReference type="EMBL" id="RWW98859.1"/>
    </source>
</evidence>
<proteinExistence type="predicted"/>
<dbReference type="EMBL" id="SBII01000009">
    <property type="protein sequence ID" value="RWW98859.1"/>
    <property type="molecule type" value="Genomic_DNA"/>
</dbReference>
<protein>
    <submittedName>
        <fullName evidence="2">Carboxypeptidase-like regulatory domain-containing protein</fullName>
    </submittedName>
</protein>
<dbReference type="Pfam" id="PF13715">
    <property type="entry name" value="CarbopepD_reg_2"/>
    <property type="match status" value="1"/>
</dbReference>
<sequence length="397" mass="45374">MAKKLLTVLIVLFLANTAIAQNLQIKGVVKDLITNEVIGQVSITTQDQKYGTVSNDEGAFSLSSPESSKAITLTHLNYTTLSVDANKLPADGIFLMEPQQLMLDEIVIMGEPIQDVLNKLITTSMARFTAPLLLSTYYREFVKINDNYTKFADALIDYNARRKGKKLDTEVVVKQSRAAKLPGEDEENIDIVSPLDVRKAVEKDYNFAGIHNVLLDKKEYKKYDFLVKVQQGKEGQKTHSIIVQPKDDVQEALFEGTITYDPEQFLILNVDLSMAESHKKYIKERNFLIIKASLEDMEYKSAFKIVDDKYLLSFSSRNGTVHIRNKRTYNDNITFKSDLIVTNFTSDLSSFNKKERYKDKALYDHGSNYTENFWLKNNSLLLTKEEERIIKSIENKQ</sequence>
<dbReference type="GO" id="GO:0004180">
    <property type="term" value="F:carboxypeptidase activity"/>
    <property type="evidence" value="ECO:0007669"/>
    <property type="project" value="UniProtKB-KW"/>
</dbReference>
<gene>
    <name evidence="2" type="ORF">EPI11_13110</name>
</gene>
<reference evidence="2 3" key="1">
    <citation type="submission" date="2019-01" db="EMBL/GenBank/DDBJ databases">
        <title>Flavobacterium sp. nov.,isolated from freshwater.</title>
        <authorList>
            <person name="Zhang R."/>
            <person name="Du Z.-J."/>
        </authorList>
    </citation>
    <scope>NUCLEOTIDE SEQUENCE [LARGE SCALE GENOMIC DNA]</scope>
    <source>
        <strain evidence="2 3">1E403</strain>
    </source>
</reference>
<name>A0A444H6S4_9FLAO</name>
<dbReference type="SUPFAM" id="SSF49464">
    <property type="entry name" value="Carboxypeptidase regulatory domain-like"/>
    <property type="match status" value="1"/>
</dbReference>
<dbReference type="OrthoDB" id="766873at2"/>
<organism evidence="2 3">
    <name type="scientific">Flavobacterium cerinum</name>
    <dbReference type="NCBI Taxonomy" id="2502784"/>
    <lineage>
        <taxon>Bacteria</taxon>
        <taxon>Pseudomonadati</taxon>
        <taxon>Bacteroidota</taxon>
        <taxon>Flavobacteriia</taxon>
        <taxon>Flavobacteriales</taxon>
        <taxon>Flavobacteriaceae</taxon>
        <taxon>Flavobacterium</taxon>
    </lineage>
</organism>
<feature type="chain" id="PRO_5019005722" evidence="1">
    <location>
        <begin position="21"/>
        <end position="397"/>
    </location>
</feature>
<dbReference type="RefSeq" id="WP_128390435.1">
    <property type="nucleotide sequence ID" value="NZ_SBII01000009.1"/>
</dbReference>
<dbReference type="InterPro" id="IPR008969">
    <property type="entry name" value="CarboxyPept-like_regulatory"/>
</dbReference>
<evidence type="ECO:0000256" key="1">
    <source>
        <dbReference type="SAM" id="SignalP"/>
    </source>
</evidence>
<keyword evidence="3" id="KW-1185">Reference proteome</keyword>
<keyword evidence="2" id="KW-0121">Carboxypeptidase</keyword>
<evidence type="ECO:0000313" key="3">
    <source>
        <dbReference type="Proteomes" id="UP000287527"/>
    </source>
</evidence>
<accession>A0A444H6S4</accession>
<feature type="signal peptide" evidence="1">
    <location>
        <begin position="1"/>
        <end position="20"/>
    </location>
</feature>
<keyword evidence="2" id="KW-0645">Protease</keyword>
<dbReference type="Proteomes" id="UP000287527">
    <property type="component" value="Unassembled WGS sequence"/>
</dbReference>
<keyword evidence="1" id="KW-0732">Signal</keyword>
<dbReference type="AlphaFoldDB" id="A0A444H6S4"/>
<dbReference type="Gene3D" id="2.60.40.1120">
    <property type="entry name" value="Carboxypeptidase-like, regulatory domain"/>
    <property type="match status" value="1"/>
</dbReference>
<comment type="caution">
    <text evidence="2">The sequence shown here is derived from an EMBL/GenBank/DDBJ whole genome shotgun (WGS) entry which is preliminary data.</text>
</comment>